<comment type="caution">
    <text evidence="2">The sequence shown here is derived from an EMBL/GenBank/DDBJ whole genome shotgun (WGS) entry which is preliminary data.</text>
</comment>
<dbReference type="InterPro" id="IPR029068">
    <property type="entry name" value="Glyas_Bleomycin-R_OHBP_Dase"/>
</dbReference>
<dbReference type="InterPro" id="IPR028973">
    <property type="entry name" value="PhnB-like"/>
</dbReference>
<dbReference type="AlphaFoldDB" id="A0A2P8D1R8"/>
<dbReference type="PANTHER" id="PTHR33990">
    <property type="entry name" value="PROTEIN YJDN-RELATED"/>
    <property type="match status" value="1"/>
</dbReference>
<dbReference type="RefSeq" id="WP_106523764.1">
    <property type="nucleotide sequence ID" value="NZ_PYGD01000006.1"/>
</dbReference>
<dbReference type="Gene3D" id="3.10.180.10">
    <property type="entry name" value="2,3-Dihydroxybiphenyl 1,2-Dioxygenase, domain 1"/>
    <property type="match status" value="2"/>
</dbReference>
<evidence type="ECO:0000259" key="1">
    <source>
        <dbReference type="Pfam" id="PF06983"/>
    </source>
</evidence>
<dbReference type="Pfam" id="PF06983">
    <property type="entry name" value="3-dmu-9_3-mt"/>
    <property type="match status" value="2"/>
</dbReference>
<dbReference type="SUPFAM" id="SSF54593">
    <property type="entry name" value="Glyoxalase/Bleomycin resistance protein/Dihydroxybiphenyl dioxygenase"/>
    <property type="match status" value="2"/>
</dbReference>
<keyword evidence="2" id="KW-0830">Ubiquinone</keyword>
<dbReference type="EMBL" id="PYGD01000006">
    <property type="protein sequence ID" value="PSK91164.1"/>
    <property type="molecule type" value="Genomic_DNA"/>
</dbReference>
<keyword evidence="2" id="KW-0489">Methyltransferase</keyword>
<organism evidence="2 3">
    <name type="scientific">Taibaiella chishuiensis</name>
    <dbReference type="NCBI Taxonomy" id="1434707"/>
    <lineage>
        <taxon>Bacteria</taxon>
        <taxon>Pseudomonadati</taxon>
        <taxon>Bacteroidota</taxon>
        <taxon>Chitinophagia</taxon>
        <taxon>Chitinophagales</taxon>
        <taxon>Chitinophagaceae</taxon>
        <taxon>Taibaiella</taxon>
    </lineage>
</organism>
<evidence type="ECO:0000313" key="3">
    <source>
        <dbReference type="Proteomes" id="UP000240572"/>
    </source>
</evidence>
<dbReference type="CDD" id="cd06588">
    <property type="entry name" value="PhnB_like"/>
    <property type="match status" value="2"/>
</dbReference>
<feature type="domain" description="PhnB-like" evidence="1">
    <location>
        <begin position="124"/>
        <end position="245"/>
    </location>
</feature>
<feature type="domain" description="PhnB-like" evidence="1">
    <location>
        <begin position="5"/>
        <end position="114"/>
    </location>
</feature>
<name>A0A2P8D1R8_9BACT</name>
<gene>
    <name evidence="2" type="ORF">B0I18_106176</name>
</gene>
<evidence type="ECO:0000313" key="2">
    <source>
        <dbReference type="EMBL" id="PSK91164.1"/>
    </source>
</evidence>
<sequence length="280" mass="31209">MNNAIYPCLTLKGRIAEASAFYQDAFASARVLQTSPIVIQLEVHGQKLMLLNDGPTALPNPSISLMVVAATAEETEHSWNKLSEGAQVLMGLDSYPWSSKYGWLQDKYGVSWQLFTATEEDKTQKICPTMMFTGALAGKATEAVHYYTSVFPGSSVEGILHYSEGEGEPLDYVKHAQFDIDHYTMMAMDSGLDHKFGFNDAISMVVECDNQAQIDQYWDELTHNGGREVACGWLVDRYGVSWQIIPKALTTLLKDPERAQRVMPVLLKMKKLVIADLEQA</sequence>
<keyword evidence="2" id="KW-0808">Transferase</keyword>
<dbReference type="GO" id="GO:0032259">
    <property type="term" value="P:methylation"/>
    <property type="evidence" value="ECO:0007669"/>
    <property type="project" value="UniProtKB-KW"/>
</dbReference>
<dbReference type="OrthoDB" id="9806473at2"/>
<keyword evidence="3" id="KW-1185">Reference proteome</keyword>
<dbReference type="Proteomes" id="UP000240572">
    <property type="component" value="Unassembled WGS sequence"/>
</dbReference>
<accession>A0A2P8D1R8</accession>
<dbReference type="GO" id="GO:0008168">
    <property type="term" value="F:methyltransferase activity"/>
    <property type="evidence" value="ECO:0007669"/>
    <property type="project" value="UniProtKB-KW"/>
</dbReference>
<reference evidence="2 3" key="1">
    <citation type="submission" date="2018-03" db="EMBL/GenBank/DDBJ databases">
        <title>Genomic Encyclopedia of Type Strains, Phase III (KMG-III): the genomes of soil and plant-associated and newly described type strains.</title>
        <authorList>
            <person name="Whitman W."/>
        </authorList>
    </citation>
    <scope>NUCLEOTIDE SEQUENCE [LARGE SCALE GENOMIC DNA]</scope>
    <source>
        <strain evidence="2 3">CGMCC 1.12700</strain>
    </source>
</reference>
<proteinExistence type="predicted"/>
<protein>
    <submittedName>
        <fullName evidence="2">Putative 3-demethylubiquinone-9 3-methyltransferase (Glyoxalase superfamily)</fullName>
    </submittedName>
</protein>